<name>A0A1H9W286_9ACTN</name>
<evidence type="ECO:0000313" key="3">
    <source>
        <dbReference type="Proteomes" id="UP000182841"/>
    </source>
</evidence>
<dbReference type="AlphaFoldDB" id="A0A1H9W286"/>
<reference evidence="3" key="1">
    <citation type="submission" date="2016-10" db="EMBL/GenBank/DDBJ databases">
        <authorList>
            <person name="Varghese N."/>
            <person name="Submissions S."/>
        </authorList>
    </citation>
    <scope>NUCLEOTIDE SEQUENCE [LARGE SCALE GENOMIC DNA]</scope>
    <source>
        <strain evidence="3">CGMCC 4.6825</strain>
    </source>
</reference>
<accession>A0A1H9W286</accession>
<dbReference type="EMBL" id="FOGO01000014">
    <property type="protein sequence ID" value="SES27777.1"/>
    <property type="molecule type" value="Genomic_DNA"/>
</dbReference>
<sequence length="521" mass="56102">MTAVGRRREGALKKLREKLEALHFDELGKFVGDPSNTALVDLIAEAIGFPAPEGSPRTVEGKAADYRRAARQADEVRGGVSAVATAGLPNTWVGEAGSKASEVTKAAARNAEHMSETFGTAARELALLAEGISAAQNKHDFGLDALRSARNMLPDGGKAFFATAEDAIQARKVALAGIGYLESGVAAAEAAGKRAERALDKLASEARSGQLDTRHLSDADRVVLADAAAPGGDPSENEILTNRDLKRSGVRLNSLSAHDRAAYDRLLDGAKSPQERAYLVKALAAGYPMSRIQDFARKIHPYGDKPAWLQQHLTPIVNRSGDSRREGDQSQTVTFDGQRWEQEGDTCVALSTVTMHAQSDPLYALELTTGGHPGDPDHDNGDAFEERLRAEETRVYDRRAEGEVGMSGKESEMVADDEIGAHTGSDYEALSTRTKESREEVLPKIRDAVNSGQPVPFGARTGDKFGHQMMVIGQDGDRLQIYNPWGFTTWVSEDDFINGTMGGASSDKYSTPTDIRLPAQK</sequence>
<dbReference type="Proteomes" id="UP000182841">
    <property type="component" value="Unassembled WGS sequence"/>
</dbReference>
<proteinExistence type="predicted"/>
<keyword evidence="3" id="KW-1185">Reference proteome</keyword>
<dbReference type="RefSeq" id="WP_075002718.1">
    <property type="nucleotide sequence ID" value="NZ_FOGO01000014.1"/>
</dbReference>
<evidence type="ECO:0000256" key="1">
    <source>
        <dbReference type="SAM" id="MobiDB-lite"/>
    </source>
</evidence>
<organism evidence="2 3">
    <name type="scientific">Streptomyces qinglanensis</name>
    <dbReference type="NCBI Taxonomy" id="943816"/>
    <lineage>
        <taxon>Bacteria</taxon>
        <taxon>Bacillati</taxon>
        <taxon>Actinomycetota</taxon>
        <taxon>Actinomycetes</taxon>
        <taxon>Kitasatosporales</taxon>
        <taxon>Streptomycetaceae</taxon>
        <taxon>Streptomyces</taxon>
    </lineage>
</organism>
<dbReference type="OrthoDB" id="4512149at2"/>
<gene>
    <name evidence="2" type="ORF">SAMN05421870_114171</name>
</gene>
<protein>
    <recommendedName>
        <fullName evidence="4">Peptidoglycan-binding protein</fullName>
    </recommendedName>
</protein>
<feature type="region of interest" description="Disordered" evidence="1">
    <location>
        <begin position="502"/>
        <end position="521"/>
    </location>
</feature>
<feature type="region of interest" description="Disordered" evidence="1">
    <location>
        <begin position="318"/>
        <end position="338"/>
    </location>
</feature>
<evidence type="ECO:0000313" key="2">
    <source>
        <dbReference type="EMBL" id="SES27777.1"/>
    </source>
</evidence>
<evidence type="ECO:0008006" key="4">
    <source>
        <dbReference type="Google" id="ProtNLM"/>
    </source>
</evidence>